<dbReference type="GO" id="GO:0008745">
    <property type="term" value="F:N-acetylmuramoyl-L-alanine amidase activity"/>
    <property type="evidence" value="ECO:0007669"/>
    <property type="project" value="InterPro"/>
</dbReference>
<keyword evidence="5" id="KW-1185">Reference proteome</keyword>
<feature type="chain" id="PRO_5034412889" evidence="2">
    <location>
        <begin position="25"/>
        <end position="204"/>
    </location>
</feature>
<dbReference type="InterPro" id="IPR015510">
    <property type="entry name" value="PGRP"/>
</dbReference>
<reference evidence="4 5" key="1">
    <citation type="submission" date="2020-12" db="EMBL/GenBank/DDBJ databases">
        <title>Revised draft genomes of Rhodomicrobium vannielii ATCC 17100 and Rhodomicrobium udaipurense JA643.</title>
        <authorList>
            <person name="Conners E.M."/>
            <person name="Davenport E.J."/>
            <person name="Bose A."/>
        </authorList>
    </citation>
    <scope>NUCLEOTIDE SEQUENCE [LARGE SCALE GENOMIC DNA]</scope>
    <source>
        <strain evidence="4 5">JA643</strain>
    </source>
</reference>
<evidence type="ECO:0000313" key="5">
    <source>
        <dbReference type="Proteomes" id="UP000623250"/>
    </source>
</evidence>
<evidence type="ECO:0000259" key="3">
    <source>
        <dbReference type="SMART" id="SM00701"/>
    </source>
</evidence>
<dbReference type="PANTHER" id="PTHR11022:SF41">
    <property type="entry name" value="PEPTIDOGLYCAN-RECOGNITION PROTEIN LC-RELATED"/>
    <property type="match status" value="1"/>
</dbReference>
<keyword evidence="2" id="KW-0732">Signal</keyword>
<dbReference type="EMBL" id="JAEMUK010000006">
    <property type="protein sequence ID" value="MBJ7542424.1"/>
    <property type="molecule type" value="Genomic_DNA"/>
</dbReference>
<dbReference type="SMART" id="SM00701">
    <property type="entry name" value="PGRP"/>
    <property type="match status" value="1"/>
</dbReference>
<accession>A0A8I1KJ40</accession>
<dbReference type="RefSeq" id="WP_052036868.1">
    <property type="nucleotide sequence ID" value="NZ_JAEMUK010000006.1"/>
</dbReference>
<dbReference type="CDD" id="cd06583">
    <property type="entry name" value="PGRP"/>
    <property type="match status" value="1"/>
</dbReference>
<dbReference type="Gene3D" id="3.40.80.10">
    <property type="entry name" value="Peptidoglycan recognition protein-like"/>
    <property type="match status" value="1"/>
</dbReference>
<feature type="domain" description="Peptidoglycan recognition protein family" evidence="3">
    <location>
        <begin position="29"/>
        <end position="178"/>
    </location>
</feature>
<comment type="caution">
    <text evidence="4">The sequence shown here is derived from an EMBL/GenBank/DDBJ whole genome shotgun (WGS) entry which is preliminary data.</text>
</comment>
<dbReference type="InterPro" id="IPR002502">
    <property type="entry name" value="Amidase_domain"/>
</dbReference>
<dbReference type="GO" id="GO:0008270">
    <property type="term" value="F:zinc ion binding"/>
    <property type="evidence" value="ECO:0007669"/>
    <property type="project" value="InterPro"/>
</dbReference>
<evidence type="ECO:0000313" key="4">
    <source>
        <dbReference type="EMBL" id="MBJ7542424.1"/>
    </source>
</evidence>
<dbReference type="SUPFAM" id="SSF55846">
    <property type="entry name" value="N-acetylmuramoyl-L-alanine amidase-like"/>
    <property type="match status" value="1"/>
</dbReference>
<evidence type="ECO:0000256" key="2">
    <source>
        <dbReference type="SAM" id="SignalP"/>
    </source>
</evidence>
<name>A0A8I1KJ40_9HYPH</name>
<sequence>MSALIFCAAVLAFSLAPSGTEAFADNPVPDIVPRAAWGAQPPNYVLMHDQKPTEIIIHHTANRQQRRVSLEAKMRGLQEFAFKPGRVGFLTKTAWGDVPYHYYIDVSGRIGEGRDLSFAGDSVTAFDNEDRIQVAVEGDFEREQPSQAEAESLTRLVTWLAASYGIPASAISGHGDFDQTNCPGKNLKPILEEIREAVRAIKAR</sequence>
<dbReference type="InterPro" id="IPR036505">
    <property type="entry name" value="Amidase/PGRP_sf"/>
</dbReference>
<dbReference type="AlphaFoldDB" id="A0A8I1KJ40"/>
<dbReference type="InterPro" id="IPR006619">
    <property type="entry name" value="PGRP_domain_met/bac"/>
</dbReference>
<dbReference type="Proteomes" id="UP000623250">
    <property type="component" value="Unassembled WGS sequence"/>
</dbReference>
<gene>
    <name evidence="4" type="ORF">JDN41_02515</name>
</gene>
<comment type="similarity">
    <text evidence="1">Belongs to the N-acetylmuramoyl-L-alanine amidase 2 family.</text>
</comment>
<dbReference type="PANTHER" id="PTHR11022">
    <property type="entry name" value="PEPTIDOGLYCAN RECOGNITION PROTEIN"/>
    <property type="match status" value="1"/>
</dbReference>
<organism evidence="4 5">
    <name type="scientific">Rhodomicrobium udaipurense</name>
    <dbReference type="NCBI Taxonomy" id="1202716"/>
    <lineage>
        <taxon>Bacteria</taxon>
        <taxon>Pseudomonadati</taxon>
        <taxon>Pseudomonadota</taxon>
        <taxon>Alphaproteobacteria</taxon>
        <taxon>Hyphomicrobiales</taxon>
        <taxon>Hyphomicrobiaceae</taxon>
        <taxon>Rhodomicrobium</taxon>
    </lineage>
</organism>
<evidence type="ECO:0000256" key="1">
    <source>
        <dbReference type="ARBA" id="ARBA00007553"/>
    </source>
</evidence>
<dbReference type="GO" id="GO:0009253">
    <property type="term" value="P:peptidoglycan catabolic process"/>
    <property type="evidence" value="ECO:0007669"/>
    <property type="project" value="InterPro"/>
</dbReference>
<dbReference type="Pfam" id="PF01510">
    <property type="entry name" value="Amidase_2"/>
    <property type="match status" value="1"/>
</dbReference>
<feature type="signal peptide" evidence="2">
    <location>
        <begin position="1"/>
        <end position="24"/>
    </location>
</feature>
<protein>
    <submittedName>
        <fullName evidence="4">N-acetylmuramoyl-L-alanine amidase</fullName>
    </submittedName>
</protein>
<proteinExistence type="inferred from homology"/>